<accession>A0A0P1IG23</accession>
<sequence length="603" mass="65311">MNLCGFDYYSDTSDPSIGFTRTANLIRAARSEADAQGALVLLCDNGDSLQGTPLGEWAVEPENAPHILMRAFAELGYDAIGLGNHDFGLGLETLDRTIADAACPVICSNAHRQDAEPSWQDHAVFTRAACYGEQQVALKIGVFSVLPPQTAKWEGHRLHGKVVMGDILTCAAQKVTDLRALGCDLVLALGHTGLGPTEPQPDLENAIIPLAGIEGIDALIAGHSHLTLPGNAHDGVEHVDASRGLVHGKPVVMPGAFGSSLGVIDLAINRTENGGWTVQDHRTSLRPVCPSKSGMSSEPVAEDPDLVKLFAKGHLEIRRRTAQPVGQTDQHLHSYFSFCAPDRGLVLTAAAQAAALRPFLQDTPFAALPVLSATAPSKFGGRAGPRFFTDVLPGQICLRHVNDVYAFPNELRAVVVAREEISDWLEMSAAVFNQIMPGQETTLIDSSRAGHNFDIIQGITYQIDLSQPSRFDASGRLIDPAYRRIWNICFDGHPIAADQQFVVALNNYRANGGGHFPFVDRVKPIALPILPFQRVLRDYLSGVLPQDPLHQMPYPFEFAPIPGATTLLRTGPKARTCIAELKKYDPYVVGEDDEGFLLIRLTL</sequence>
<dbReference type="GO" id="GO:0030288">
    <property type="term" value="C:outer membrane-bounded periplasmic space"/>
    <property type="evidence" value="ECO:0007669"/>
    <property type="project" value="TreeGrafter"/>
</dbReference>
<name>A0A0P1IG23_9RHOB</name>
<dbReference type="GO" id="GO:0009166">
    <property type="term" value="P:nucleotide catabolic process"/>
    <property type="evidence" value="ECO:0007669"/>
    <property type="project" value="InterPro"/>
</dbReference>
<dbReference type="GO" id="GO:0016787">
    <property type="term" value="F:hydrolase activity"/>
    <property type="evidence" value="ECO:0007669"/>
    <property type="project" value="UniProtKB-KW"/>
</dbReference>
<dbReference type="OrthoDB" id="9803927at2"/>
<gene>
    <name evidence="3" type="primary">yfkN_2</name>
    <name evidence="3" type="ORF">RUE5091_03388</name>
</gene>
<feature type="domain" description="5'-Nucleotidase C-terminal" evidence="2">
    <location>
        <begin position="378"/>
        <end position="519"/>
    </location>
</feature>
<dbReference type="EMBL" id="CYUD01000011">
    <property type="protein sequence ID" value="CUK11191.1"/>
    <property type="molecule type" value="Genomic_DNA"/>
</dbReference>
<organism evidence="3 4">
    <name type="scientific">Ruegeria denitrificans</name>
    <dbReference type="NCBI Taxonomy" id="1715692"/>
    <lineage>
        <taxon>Bacteria</taxon>
        <taxon>Pseudomonadati</taxon>
        <taxon>Pseudomonadota</taxon>
        <taxon>Alphaproteobacteria</taxon>
        <taxon>Rhodobacterales</taxon>
        <taxon>Roseobacteraceae</taxon>
        <taxon>Ruegeria</taxon>
    </lineage>
</organism>
<comment type="similarity">
    <text evidence="1">Belongs to the 5'-nucleotidase family.</text>
</comment>
<dbReference type="STRING" id="1715692.RUE5091_03388"/>
<dbReference type="InterPro" id="IPR006179">
    <property type="entry name" value="5_nucleotidase/apyrase"/>
</dbReference>
<dbReference type="Pfam" id="PF02872">
    <property type="entry name" value="5_nucleotid_C"/>
    <property type="match status" value="1"/>
</dbReference>
<dbReference type="InterPro" id="IPR036907">
    <property type="entry name" value="5'-Nucleotdase_C_sf"/>
</dbReference>
<dbReference type="AlphaFoldDB" id="A0A0P1IG23"/>
<dbReference type="PANTHER" id="PTHR11575:SF6">
    <property type="entry name" value="2',3'-CYCLIC-NUCLEOTIDE 2'-PHOSPHODIESTERASE_3'-NUCLEOTIDASE"/>
    <property type="match status" value="1"/>
</dbReference>
<dbReference type="PANTHER" id="PTHR11575">
    <property type="entry name" value="5'-NUCLEOTIDASE-RELATED"/>
    <property type="match status" value="1"/>
</dbReference>
<evidence type="ECO:0000313" key="3">
    <source>
        <dbReference type="EMBL" id="CUK11191.1"/>
    </source>
</evidence>
<protein>
    <submittedName>
        <fullName evidence="3">Trifunctional nucleotide phosphoesterase protein YfkN</fullName>
    </submittedName>
</protein>
<dbReference type="Gene3D" id="3.60.21.10">
    <property type="match status" value="1"/>
</dbReference>
<dbReference type="GO" id="GO:0000166">
    <property type="term" value="F:nucleotide binding"/>
    <property type="evidence" value="ECO:0007669"/>
    <property type="project" value="UniProtKB-KW"/>
</dbReference>
<evidence type="ECO:0000259" key="2">
    <source>
        <dbReference type="Pfam" id="PF02872"/>
    </source>
</evidence>
<dbReference type="Gene3D" id="3.90.780.10">
    <property type="entry name" value="5'-Nucleotidase, C-terminal domain"/>
    <property type="match status" value="1"/>
</dbReference>
<reference evidence="4" key="1">
    <citation type="submission" date="2015-09" db="EMBL/GenBank/DDBJ databases">
        <authorList>
            <person name="Rodrigo-Torres L."/>
            <person name="Arahal D.R."/>
        </authorList>
    </citation>
    <scope>NUCLEOTIDE SEQUENCE [LARGE SCALE GENOMIC DNA]</scope>
    <source>
        <strain evidence="4">CECT 5091</strain>
    </source>
</reference>
<dbReference type="SUPFAM" id="SSF56300">
    <property type="entry name" value="Metallo-dependent phosphatases"/>
    <property type="match status" value="1"/>
</dbReference>
<keyword evidence="4" id="KW-1185">Reference proteome</keyword>
<evidence type="ECO:0000313" key="4">
    <source>
        <dbReference type="Proteomes" id="UP000051260"/>
    </source>
</evidence>
<proteinExistence type="inferred from homology"/>
<keyword evidence="1" id="KW-0378">Hydrolase</keyword>
<keyword evidence="1" id="KW-0547">Nucleotide-binding</keyword>
<evidence type="ECO:0000256" key="1">
    <source>
        <dbReference type="RuleBase" id="RU362119"/>
    </source>
</evidence>
<dbReference type="Proteomes" id="UP000051260">
    <property type="component" value="Unassembled WGS sequence"/>
</dbReference>
<dbReference type="SUPFAM" id="SSF55816">
    <property type="entry name" value="5'-nucleotidase (syn. UDP-sugar hydrolase), C-terminal domain"/>
    <property type="match status" value="1"/>
</dbReference>
<dbReference type="InterPro" id="IPR008334">
    <property type="entry name" value="5'-Nucleotdase_C"/>
</dbReference>
<dbReference type="PRINTS" id="PR01607">
    <property type="entry name" value="APYRASEFAMLY"/>
</dbReference>
<dbReference type="InterPro" id="IPR029052">
    <property type="entry name" value="Metallo-depent_PP-like"/>
</dbReference>